<dbReference type="Gene3D" id="1.10.530.10">
    <property type="match status" value="1"/>
</dbReference>
<organism evidence="3 4">
    <name type="scientific">Rubrivivax gelatinosus</name>
    <name type="common">Rhodocyclus gelatinosus</name>
    <name type="synonym">Rhodopseudomonas gelatinosa</name>
    <dbReference type="NCBI Taxonomy" id="28068"/>
    <lineage>
        <taxon>Bacteria</taxon>
        <taxon>Pseudomonadati</taxon>
        <taxon>Pseudomonadota</taxon>
        <taxon>Betaproteobacteria</taxon>
        <taxon>Burkholderiales</taxon>
        <taxon>Sphaerotilaceae</taxon>
        <taxon>Rubrivivax</taxon>
    </lineage>
</organism>
<dbReference type="Gene3D" id="2.10.70.40">
    <property type="entry name" value="peptidoglycan hydrolase"/>
    <property type="match status" value="1"/>
</dbReference>
<dbReference type="PANTHER" id="PTHR33308:SF9">
    <property type="entry name" value="PEPTIDOGLYCAN HYDROLASE FLGJ"/>
    <property type="match status" value="1"/>
</dbReference>
<sequence>MLRPEALFATPAAPARPAGVAAAADAGAALPASFRSLQAEIERYVQDGAQAGGDAVAGGAATTLGVEARALLLRSDSAADGDAAPLDAERERFVAEVAPLAREAGARLGVAPEILTAQAALESGWGRRPLRGADGADSHNLFGIKAGGSWNGARLSAATTEYDADGAHATVESFRRYDSSADSFRDLTRLLQTPRYRAALGTGDDVAAYAAGLVQGGYATDPRYADKLGAVVQRLRAP</sequence>
<dbReference type="InterPro" id="IPR051056">
    <property type="entry name" value="Glycosyl_Hydrolase_73"/>
</dbReference>
<evidence type="ECO:0000259" key="2">
    <source>
        <dbReference type="SMART" id="SM00047"/>
    </source>
</evidence>
<dbReference type="EMBL" id="NRRU01000145">
    <property type="protein sequence ID" value="MBK1715693.1"/>
    <property type="molecule type" value="Genomic_DNA"/>
</dbReference>
<dbReference type="Pfam" id="PF01832">
    <property type="entry name" value="Glucosaminidase"/>
    <property type="match status" value="1"/>
</dbReference>
<evidence type="ECO:0000256" key="1">
    <source>
        <dbReference type="ARBA" id="ARBA00022801"/>
    </source>
</evidence>
<dbReference type="PRINTS" id="PR01002">
    <property type="entry name" value="FLGFLGJ"/>
</dbReference>
<comment type="caution">
    <text evidence="3">The sequence shown here is derived from an EMBL/GenBank/DDBJ whole genome shotgun (WGS) entry which is preliminary data.</text>
</comment>
<evidence type="ECO:0000313" key="4">
    <source>
        <dbReference type="Proteomes" id="UP001041814"/>
    </source>
</evidence>
<protein>
    <recommendedName>
        <fullName evidence="2">Mannosyl-glycoprotein endo-beta-N-acetylglucosamidase-like domain-containing protein</fullName>
    </recommendedName>
</protein>
<reference evidence="3" key="1">
    <citation type="submission" date="2017-08" db="EMBL/GenBank/DDBJ databases">
        <authorList>
            <person name="Imhoff J.F."/>
            <person name="Rahn T."/>
            <person name="Kuenzel S."/>
            <person name="Neulinger S.C."/>
        </authorList>
    </citation>
    <scope>NUCLEOTIDE SEQUENCE</scope>
    <source>
        <strain evidence="3">IM 151</strain>
    </source>
</reference>
<dbReference type="Proteomes" id="UP001041814">
    <property type="component" value="Unassembled WGS sequence"/>
</dbReference>
<evidence type="ECO:0000313" key="3">
    <source>
        <dbReference type="EMBL" id="MBK1715693.1"/>
    </source>
</evidence>
<dbReference type="SMART" id="SM00047">
    <property type="entry name" value="LYZ2"/>
    <property type="match status" value="1"/>
</dbReference>
<gene>
    <name evidence="3" type="ORF">CKO43_23365</name>
</gene>
<keyword evidence="4" id="KW-1185">Reference proteome</keyword>
<name>A0ABS1E1U8_RUBGE</name>
<keyword evidence="1" id="KW-0378">Hydrolase</keyword>
<feature type="domain" description="Mannosyl-glycoprotein endo-beta-N-acetylglucosamidase-like" evidence="2">
    <location>
        <begin position="81"/>
        <end position="236"/>
    </location>
</feature>
<accession>A0ABS1E1U8</accession>
<dbReference type="RefSeq" id="WP_200380186.1">
    <property type="nucleotide sequence ID" value="NZ_NRRU01000145.1"/>
</dbReference>
<reference evidence="3" key="2">
    <citation type="journal article" date="2020" name="Microorganisms">
        <title>Osmotic Adaptation and Compatible Solute Biosynthesis of Phototrophic Bacteria as Revealed from Genome Analyses.</title>
        <authorList>
            <person name="Imhoff J.F."/>
            <person name="Rahn T."/>
            <person name="Kunzel S."/>
            <person name="Keller A."/>
            <person name="Neulinger S.C."/>
        </authorList>
    </citation>
    <scope>NUCLEOTIDE SEQUENCE</scope>
    <source>
        <strain evidence="3">IM 151</strain>
    </source>
</reference>
<dbReference type="InterPro" id="IPR002901">
    <property type="entry name" value="MGlyc_endo_b_GlcNAc-like_dom"/>
</dbReference>
<dbReference type="PANTHER" id="PTHR33308">
    <property type="entry name" value="PEPTIDOGLYCAN HYDROLASE FLGJ"/>
    <property type="match status" value="1"/>
</dbReference>
<proteinExistence type="predicted"/>